<organism evidence="1">
    <name type="scientific">viral metagenome</name>
    <dbReference type="NCBI Taxonomy" id="1070528"/>
    <lineage>
        <taxon>unclassified sequences</taxon>
        <taxon>metagenomes</taxon>
        <taxon>organismal metagenomes</taxon>
    </lineage>
</organism>
<name>A0A6C0BB52_9ZZZZ</name>
<proteinExistence type="predicted"/>
<dbReference type="InterPro" id="IPR029465">
    <property type="entry name" value="ATPgrasp_TupA"/>
</dbReference>
<accession>A0A6C0BB52</accession>
<evidence type="ECO:0000313" key="1">
    <source>
        <dbReference type="EMBL" id="QHS88799.1"/>
    </source>
</evidence>
<dbReference type="Pfam" id="PF14305">
    <property type="entry name" value="ATPgrasp_TupA"/>
    <property type="match status" value="1"/>
</dbReference>
<protein>
    <submittedName>
        <fullName evidence="1">Uncharacterized protein</fullName>
    </submittedName>
</protein>
<dbReference type="EMBL" id="MN739102">
    <property type="protein sequence ID" value="QHS88799.1"/>
    <property type="molecule type" value="Genomic_DNA"/>
</dbReference>
<dbReference type="AlphaFoldDB" id="A0A6C0BB52"/>
<reference evidence="1" key="1">
    <citation type="journal article" date="2020" name="Nature">
        <title>Giant virus diversity and host interactions through global metagenomics.</title>
        <authorList>
            <person name="Schulz F."/>
            <person name="Roux S."/>
            <person name="Paez-Espino D."/>
            <person name="Jungbluth S."/>
            <person name="Walsh D.A."/>
            <person name="Denef V.J."/>
            <person name="McMahon K.D."/>
            <person name="Konstantinidis K.T."/>
            <person name="Eloe-Fadrosh E.A."/>
            <person name="Kyrpides N.C."/>
            <person name="Woyke T."/>
        </authorList>
    </citation>
    <scope>NUCLEOTIDE SEQUENCE</scope>
    <source>
        <strain evidence="1">GVMAG-M-3300010158-59</strain>
    </source>
</reference>
<sequence>MFDFSVRDKPSDWSTLPLYKKIKFTMGKLTKDYAPFVDKLEAKKIVKGICADAITIPKVIRQLTGPEDISEKDLNSNNIIKGSHGCDFNINIKPNTKYDIQEIKKKLHSFNRPYNSAHEKQYSYLKPRFFIEEKVDDKIYGRTGNAVCYLLNCIHGVPYSFSIREKNTDKKRNFIFNNDKSLAPITELSNVKISNIKISDVGEKNIQKMYNLASKLSKPFEFVRIDFYVGKNNEIYFSEYTFSCAAGQQRYPMDVEMKLGKLWK</sequence>